<evidence type="ECO:0000313" key="2">
    <source>
        <dbReference type="Proteomes" id="UP000557899"/>
    </source>
</evidence>
<dbReference type="Proteomes" id="UP000557899">
    <property type="component" value="Unassembled WGS sequence"/>
</dbReference>
<name>A0A7X6PLS1_9CORY</name>
<evidence type="ECO:0000313" key="1">
    <source>
        <dbReference type="EMBL" id="NLA55330.1"/>
    </source>
</evidence>
<gene>
    <name evidence="1" type="ORF">GX859_03375</name>
</gene>
<dbReference type="AlphaFoldDB" id="A0A7X6PLS1"/>
<proteinExistence type="predicted"/>
<accession>A0A7X6PLS1</accession>
<sequence>MTTTPPPTDHQDDDPTANLGTLHVDATTAGVKITFSDHDPVELTPAVARQLAAGLSTAADAHAAAAITTDDQRARLLANLHHTALTLTLATIDADDQRYGLTLQDALQDVSLTQLTAHLIRALIDARTGGDRRNLRKARRAVHAELLQALAYRDESGW</sequence>
<protein>
    <submittedName>
        <fullName evidence="1">Uncharacterized protein</fullName>
    </submittedName>
</protein>
<reference evidence="1 2" key="1">
    <citation type="journal article" date="2020" name="Biotechnol. Biofuels">
        <title>New insights from the biogas microbiome by comprehensive genome-resolved metagenomics of nearly 1600 species originating from multiple anaerobic digesters.</title>
        <authorList>
            <person name="Campanaro S."/>
            <person name="Treu L."/>
            <person name="Rodriguez-R L.M."/>
            <person name="Kovalovszki A."/>
            <person name="Ziels R.M."/>
            <person name="Maus I."/>
            <person name="Zhu X."/>
            <person name="Kougias P.G."/>
            <person name="Basile A."/>
            <person name="Luo G."/>
            <person name="Schluter A."/>
            <person name="Konstantinidis K.T."/>
            <person name="Angelidaki I."/>
        </authorList>
    </citation>
    <scope>NUCLEOTIDE SEQUENCE [LARGE SCALE GENOMIC DNA]</scope>
    <source>
        <strain evidence="1">AS15tlH2ME_198</strain>
    </source>
</reference>
<dbReference type="EMBL" id="JAAZHI010000076">
    <property type="protein sequence ID" value="NLA55330.1"/>
    <property type="molecule type" value="Genomic_DNA"/>
</dbReference>
<organism evidence="1 2">
    <name type="scientific">Corynebacterium humireducens</name>
    <dbReference type="NCBI Taxonomy" id="1223514"/>
    <lineage>
        <taxon>Bacteria</taxon>
        <taxon>Bacillati</taxon>
        <taxon>Actinomycetota</taxon>
        <taxon>Actinomycetes</taxon>
        <taxon>Mycobacteriales</taxon>
        <taxon>Corynebacteriaceae</taxon>
        <taxon>Corynebacterium</taxon>
    </lineage>
</organism>
<comment type="caution">
    <text evidence="1">The sequence shown here is derived from an EMBL/GenBank/DDBJ whole genome shotgun (WGS) entry which is preliminary data.</text>
</comment>